<evidence type="ECO:0000259" key="1">
    <source>
        <dbReference type="PROSITE" id="PS50943"/>
    </source>
</evidence>
<keyword evidence="3" id="KW-1185">Reference proteome</keyword>
<comment type="caution">
    <text evidence="2">The sequence shown here is derived from an EMBL/GenBank/DDBJ whole genome shotgun (WGS) entry which is preliminary data.</text>
</comment>
<feature type="domain" description="HTH cro/C1-type" evidence="1">
    <location>
        <begin position="10"/>
        <end position="66"/>
    </location>
</feature>
<dbReference type="RefSeq" id="WP_394472407.1">
    <property type="nucleotide sequence ID" value="NZ_JBIGHY010000008.1"/>
</dbReference>
<dbReference type="Proteomes" id="UP001606300">
    <property type="component" value="Unassembled WGS sequence"/>
</dbReference>
<dbReference type="InterPro" id="IPR010982">
    <property type="entry name" value="Lambda_DNA-bd_dom_sf"/>
</dbReference>
<proteinExistence type="predicted"/>
<dbReference type="Pfam" id="PF13744">
    <property type="entry name" value="HTH_37"/>
    <property type="match status" value="1"/>
</dbReference>
<organism evidence="2 3">
    <name type="scientific">Pelomonas dachongensis</name>
    <dbReference type="NCBI Taxonomy" id="3299029"/>
    <lineage>
        <taxon>Bacteria</taxon>
        <taxon>Pseudomonadati</taxon>
        <taxon>Pseudomonadota</taxon>
        <taxon>Betaproteobacteria</taxon>
        <taxon>Burkholderiales</taxon>
        <taxon>Sphaerotilaceae</taxon>
        <taxon>Roseateles</taxon>
    </lineage>
</organism>
<evidence type="ECO:0000313" key="3">
    <source>
        <dbReference type="Proteomes" id="UP001606300"/>
    </source>
</evidence>
<protein>
    <submittedName>
        <fullName evidence="2">Helix-turn-helix domain-containing protein</fullName>
    </submittedName>
</protein>
<reference evidence="2 3" key="1">
    <citation type="submission" date="2024-09" db="EMBL/GenBank/DDBJ databases">
        <title>Novel species of the genus Pelomonas and Roseateles isolated from streams.</title>
        <authorList>
            <person name="Lu H."/>
        </authorList>
    </citation>
    <scope>NUCLEOTIDE SEQUENCE [LARGE SCALE GENOMIC DNA]</scope>
    <source>
        <strain evidence="2 3">DC23W</strain>
    </source>
</reference>
<dbReference type="InterPro" id="IPR001387">
    <property type="entry name" value="Cro/C1-type_HTH"/>
</dbReference>
<dbReference type="SMART" id="SM00530">
    <property type="entry name" value="HTH_XRE"/>
    <property type="match status" value="1"/>
</dbReference>
<accession>A0ABW7ERX2</accession>
<name>A0ABW7ERX2_9BURK</name>
<evidence type="ECO:0000313" key="2">
    <source>
        <dbReference type="EMBL" id="MFG6416181.1"/>
    </source>
</evidence>
<dbReference type="InterPro" id="IPR039554">
    <property type="entry name" value="HigA2-like_HTH"/>
</dbReference>
<dbReference type="SUPFAM" id="SSF47413">
    <property type="entry name" value="lambda repressor-like DNA-binding domains"/>
    <property type="match status" value="1"/>
</dbReference>
<dbReference type="Gene3D" id="1.10.260.40">
    <property type="entry name" value="lambda repressor-like DNA-binding domains"/>
    <property type="match status" value="1"/>
</dbReference>
<dbReference type="PROSITE" id="PS50943">
    <property type="entry name" value="HTH_CROC1"/>
    <property type="match status" value="1"/>
</dbReference>
<dbReference type="EMBL" id="JBIGHY010000008">
    <property type="protein sequence ID" value="MFG6416181.1"/>
    <property type="molecule type" value="Genomic_DNA"/>
</dbReference>
<gene>
    <name evidence="2" type="ORF">ACG02S_20000</name>
</gene>
<sequence length="78" mass="8141">MTALQLGRLLNSARKAKGLSQNDLAAKVGVGQSRVSHLEQHAEEMSVAQLMAWCAALGLEVSIGHRGAPAASSSTSVW</sequence>
<dbReference type="CDD" id="cd00093">
    <property type="entry name" value="HTH_XRE"/>
    <property type="match status" value="1"/>
</dbReference>